<keyword evidence="3" id="KW-1185">Reference proteome</keyword>
<sequence>MPRYATIITDDDGAEIVSAIGEFEGAHLPRRAGRVEQVAPGVRIGMVRGGPVEPIAGFGFPRQGPDPSVIAAVTTMLKATAPAPKLPISSLVGEIAGRPEGGAVPPASTIGKAASGQAASQKQPRTKPRKKPARKAAKARTARSPRAAVSEAAHG</sequence>
<dbReference type="Proteomes" id="UP001271780">
    <property type="component" value="Unassembled WGS sequence"/>
</dbReference>
<comment type="caution">
    <text evidence="2">The sequence shown here is derived from an EMBL/GenBank/DDBJ whole genome shotgun (WGS) entry which is preliminary data.</text>
</comment>
<feature type="compositionally biased region" description="Low complexity" evidence="1">
    <location>
        <begin position="111"/>
        <end position="123"/>
    </location>
</feature>
<accession>A0ABU4XKQ5</accession>
<dbReference type="EMBL" id="JAVIIZ010000018">
    <property type="protein sequence ID" value="MDX8475320.1"/>
    <property type="molecule type" value="Genomic_DNA"/>
</dbReference>
<proteinExistence type="predicted"/>
<feature type="region of interest" description="Disordered" evidence="1">
    <location>
        <begin position="95"/>
        <end position="155"/>
    </location>
</feature>
<gene>
    <name evidence="2" type="ORF">RFM27_24805</name>
</gene>
<dbReference type="RefSeq" id="WP_320318162.1">
    <property type="nucleotide sequence ID" value="NZ_JAVIIX010000017.1"/>
</dbReference>
<feature type="compositionally biased region" description="Basic residues" evidence="1">
    <location>
        <begin position="124"/>
        <end position="143"/>
    </location>
</feature>
<organism evidence="2 3">
    <name type="scientific">Mesorhizobium dulcispinae</name>
    <dbReference type="NCBI Taxonomy" id="3072316"/>
    <lineage>
        <taxon>Bacteria</taxon>
        <taxon>Pseudomonadati</taxon>
        <taxon>Pseudomonadota</taxon>
        <taxon>Alphaproteobacteria</taxon>
        <taxon>Hyphomicrobiales</taxon>
        <taxon>Phyllobacteriaceae</taxon>
        <taxon>Mesorhizobium</taxon>
    </lineage>
</organism>
<evidence type="ECO:0000256" key="1">
    <source>
        <dbReference type="SAM" id="MobiDB-lite"/>
    </source>
</evidence>
<evidence type="ECO:0000313" key="3">
    <source>
        <dbReference type="Proteomes" id="UP001271780"/>
    </source>
</evidence>
<reference evidence="2 3" key="1">
    <citation type="submission" date="2023-08" db="EMBL/GenBank/DDBJ databases">
        <title>Implementing the SeqCode for naming new Mesorhizobium species isolated from Vachellia karroo root nodules.</title>
        <authorList>
            <person name="Van Lill M."/>
        </authorList>
    </citation>
    <scope>NUCLEOTIDE SEQUENCE [LARGE SCALE GENOMIC DNA]</scope>
    <source>
        <strain evidence="2 3">VK23A</strain>
    </source>
</reference>
<name>A0ABU4XKQ5_9HYPH</name>
<evidence type="ECO:0000313" key="2">
    <source>
        <dbReference type="EMBL" id="MDX8475320.1"/>
    </source>
</evidence>
<protein>
    <submittedName>
        <fullName evidence="2">Uncharacterized protein</fullName>
    </submittedName>
</protein>